<gene>
    <name evidence="9" type="ORF">IM787_01860</name>
</gene>
<name>A0ABR9RYK5_9BURK</name>
<protein>
    <submittedName>
        <fullName evidence="9">FAD-binding monooxygenase</fullName>
    </submittedName>
</protein>
<keyword evidence="9" id="KW-0503">Monooxygenase</keyword>
<dbReference type="InterPro" id="IPR002938">
    <property type="entry name" value="FAD-bd"/>
</dbReference>
<dbReference type="Pfam" id="PF01494">
    <property type="entry name" value="FAD_binding_3"/>
    <property type="match status" value="1"/>
</dbReference>
<dbReference type="InterPro" id="IPR036188">
    <property type="entry name" value="FAD/NAD-bd_sf"/>
</dbReference>
<evidence type="ECO:0000259" key="8">
    <source>
        <dbReference type="Pfam" id="PF07976"/>
    </source>
</evidence>
<dbReference type="Gene3D" id="3.40.30.20">
    <property type="match status" value="1"/>
</dbReference>
<reference evidence="9 10" key="1">
    <citation type="submission" date="2020-10" db="EMBL/GenBank/DDBJ databases">
        <title>Ramlibacter sp. HM2 16S ribosomal RNA gene Genome sequencing and assembly.</title>
        <authorList>
            <person name="Kang M."/>
        </authorList>
    </citation>
    <scope>NUCLEOTIDE SEQUENCE [LARGE SCALE GENOMIC DNA]</scope>
    <source>
        <strain evidence="9 10">HM2</strain>
    </source>
</reference>
<organism evidence="9 10">
    <name type="scientific">Ramlibacter pallidus</name>
    <dbReference type="NCBI Taxonomy" id="2780087"/>
    <lineage>
        <taxon>Bacteria</taxon>
        <taxon>Pseudomonadati</taxon>
        <taxon>Pseudomonadota</taxon>
        <taxon>Betaproteobacteria</taxon>
        <taxon>Burkholderiales</taxon>
        <taxon>Comamonadaceae</taxon>
        <taxon>Ramlibacter</taxon>
    </lineage>
</organism>
<dbReference type="Proteomes" id="UP000806285">
    <property type="component" value="Unassembled WGS sequence"/>
</dbReference>
<dbReference type="NCBIfam" id="NF006144">
    <property type="entry name" value="PRK08294.1"/>
    <property type="match status" value="1"/>
</dbReference>
<evidence type="ECO:0000256" key="6">
    <source>
        <dbReference type="SAM" id="MobiDB-lite"/>
    </source>
</evidence>
<comment type="caution">
    <text evidence="9">The sequence shown here is derived from an EMBL/GenBank/DDBJ whole genome shotgun (WGS) entry which is preliminary data.</text>
</comment>
<accession>A0ABR9RYK5</accession>
<evidence type="ECO:0000256" key="1">
    <source>
        <dbReference type="ARBA" id="ARBA00001974"/>
    </source>
</evidence>
<dbReference type="PANTHER" id="PTHR43004:SF19">
    <property type="entry name" value="BINDING MONOOXYGENASE, PUTATIVE (JCVI)-RELATED"/>
    <property type="match status" value="1"/>
</dbReference>
<evidence type="ECO:0000256" key="2">
    <source>
        <dbReference type="ARBA" id="ARBA00007801"/>
    </source>
</evidence>
<dbReference type="SUPFAM" id="SSF52833">
    <property type="entry name" value="Thioredoxin-like"/>
    <property type="match status" value="1"/>
</dbReference>
<dbReference type="InterPro" id="IPR012941">
    <property type="entry name" value="Phe_hydrox_C_dim_dom"/>
</dbReference>
<keyword evidence="3" id="KW-0285">Flavoprotein</keyword>
<feature type="domain" description="Phenol hydroxylase-like C-terminal dimerisation" evidence="8">
    <location>
        <begin position="447"/>
        <end position="639"/>
    </location>
</feature>
<keyword evidence="10" id="KW-1185">Reference proteome</keyword>
<dbReference type="InterPro" id="IPR050641">
    <property type="entry name" value="RIFMO-like"/>
</dbReference>
<keyword evidence="4" id="KW-0274">FAD</keyword>
<evidence type="ECO:0000313" key="10">
    <source>
        <dbReference type="Proteomes" id="UP000806285"/>
    </source>
</evidence>
<feature type="domain" description="FAD-binding" evidence="7">
    <location>
        <begin position="32"/>
        <end position="403"/>
    </location>
</feature>
<comment type="cofactor">
    <cofactor evidence="1">
        <name>FAD</name>
        <dbReference type="ChEBI" id="CHEBI:57692"/>
    </cofactor>
</comment>
<evidence type="ECO:0000259" key="7">
    <source>
        <dbReference type="Pfam" id="PF01494"/>
    </source>
</evidence>
<proteinExistence type="inferred from homology"/>
<evidence type="ECO:0000256" key="5">
    <source>
        <dbReference type="ARBA" id="ARBA00023002"/>
    </source>
</evidence>
<dbReference type="EMBL" id="JADDIV010000001">
    <property type="protein sequence ID" value="MBE7366303.1"/>
    <property type="molecule type" value="Genomic_DNA"/>
</dbReference>
<dbReference type="Gene3D" id="3.30.9.10">
    <property type="entry name" value="D-Amino Acid Oxidase, subunit A, domain 2"/>
    <property type="match status" value="1"/>
</dbReference>
<dbReference type="Pfam" id="PF07976">
    <property type="entry name" value="Phe_hydrox_dim"/>
    <property type="match status" value="1"/>
</dbReference>
<dbReference type="PANTHER" id="PTHR43004">
    <property type="entry name" value="TRK SYSTEM POTASSIUM UPTAKE PROTEIN"/>
    <property type="match status" value="1"/>
</dbReference>
<dbReference type="RefSeq" id="WP_193674927.1">
    <property type="nucleotide sequence ID" value="NZ_JADDIV010000001.1"/>
</dbReference>
<evidence type="ECO:0000256" key="3">
    <source>
        <dbReference type="ARBA" id="ARBA00022630"/>
    </source>
</evidence>
<evidence type="ECO:0000313" key="9">
    <source>
        <dbReference type="EMBL" id="MBE7366303.1"/>
    </source>
</evidence>
<dbReference type="SUPFAM" id="SSF54373">
    <property type="entry name" value="FAD-linked reductases, C-terminal domain"/>
    <property type="match status" value="1"/>
</dbReference>
<dbReference type="SUPFAM" id="SSF51905">
    <property type="entry name" value="FAD/NAD(P)-binding domain"/>
    <property type="match status" value="1"/>
</dbReference>
<evidence type="ECO:0000256" key="4">
    <source>
        <dbReference type="ARBA" id="ARBA00022827"/>
    </source>
</evidence>
<dbReference type="InterPro" id="IPR038220">
    <property type="entry name" value="PHOX_C_sf"/>
</dbReference>
<dbReference type="GO" id="GO:0004497">
    <property type="term" value="F:monooxygenase activity"/>
    <property type="evidence" value="ECO:0007669"/>
    <property type="project" value="UniProtKB-KW"/>
</dbReference>
<dbReference type="Gene3D" id="3.50.50.60">
    <property type="entry name" value="FAD/NAD(P)-binding domain"/>
    <property type="match status" value="1"/>
</dbReference>
<dbReference type="PRINTS" id="PR00420">
    <property type="entry name" value="RNGMNOXGNASE"/>
</dbReference>
<comment type="similarity">
    <text evidence="2">Belongs to the PheA/TfdB FAD monooxygenase family.</text>
</comment>
<dbReference type="CDD" id="cd02979">
    <property type="entry name" value="PHOX_C"/>
    <property type="match status" value="1"/>
</dbReference>
<dbReference type="InterPro" id="IPR036249">
    <property type="entry name" value="Thioredoxin-like_sf"/>
</dbReference>
<feature type="region of interest" description="Disordered" evidence="6">
    <location>
        <begin position="1"/>
        <end position="24"/>
    </location>
</feature>
<keyword evidence="5" id="KW-0560">Oxidoreductase</keyword>
<sequence>MQFHLHGFRPGDPHLAEASPQALPHADTVPSEVDVLVVGSGPAGLTLAAQLAAFPDIRTCVVEQKDGPLQLGQADGIACRTMEMFEAFNFSERVLKEACWINEVTFWKPDEKQPGAIVRHGRVQDTEDGLSEFPHVVLNQARVHDFYLEAMRNAPSRLEPHYGRRFVDLSVDAGGDHPVTVQLERTDPAHSGAIETVRARYVVGCDGARSDVRRAIGRQLVGDSANQAWGVMDVLAVTDFPDIRYKAAVQSPHGNLLVIPREGGYLVRLYVEMDKLGEEERVSSRGITLEQLVAAARRILHPYTLDVKEVPWWSVYEIGQRICDRYDDVPAAEAGARTPRVFIAGDACHTHSPKAGQGMNFSMQDTFNLGWKLASVLRGQCASRLLETYSQERQPAARELIDFDRAWAKMFSDKPKQGGAGDAQGVDPKEFQEYFERHARFTAGMGTHYQPSIIRGEATHQHLATGFVVGTRFHSAPVVRASDAKPVHLGHAGKADGRWRLYAFAGAGDLHDAGRGVRALCAFLEHAPDSPVRRFTPAGADVDAVFDLRAIFPQAHRDVAIEALPALLLPRKGRHGLRDYEKVFSPDLKDGPDVFDLRGIDRARGALVVVRPDQYIAHVLPLDAHAALAAFFAAFMLPQ</sequence>